<accession>A0A643FC02</accession>
<gene>
    <name evidence="1" type="ORF">F7Q92_09705</name>
</gene>
<dbReference type="AlphaFoldDB" id="A0A643FC02"/>
<dbReference type="Pfam" id="PF11142">
    <property type="entry name" value="DUF2917"/>
    <property type="match status" value="1"/>
</dbReference>
<dbReference type="EMBL" id="VZPB01000019">
    <property type="protein sequence ID" value="KAB0582997.1"/>
    <property type="molecule type" value="Genomic_DNA"/>
</dbReference>
<dbReference type="OrthoDB" id="8720906at2"/>
<proteinExistence type="predicted"/>
<evidence type="ECO:0000313" key="2">
    <source>
        <dbReference type="Proteomes" id="UP000430120"/>
    </source>
</evidence>
<reference evidence="1 2" key="1">
    <citation type="submission" date="2019-09" db="EMBL/GenBank/DDBJ databases">
        <title>Draft genome sequences of 48 bacterial type strains from the CCUG.</title>
        <authorList>
            <person name="Tunovic T."/>
            <person name="Pineiro-Iglesias B."/>
            <person name="Unosson C."/>
            <person name="Inganas E."/>
            <person name="Ohlen M."/>
            <person name="Cardew S."/>
            <person name="Jensie-Markopoulos S."/>
            <person name="Salva-Serra F."/>
            <person name="Jaen-Luchoro D."/>
            <person name="Karlsson R."/>
            <person name="Svensson-Stadler L."/>
            <person name="Chun J."/>
            <person name="Moore E."/>
        </authorList>
    </citation>
    <scope>NUCLEOTIDE SEQUENCE [LARGE SCALE GENOMIC DNA]</scope>
    <source>
        <strain evidence="1 2">CCUG 30977</strain>
    </source>
</reference>
<dbReference type="InterPro" id="IPR021317">
    <property type="entry name" value="DUF2917"/>
</dbReference>
<evidence type="ECO:0000313" key="1">
    <source>
        <dbReference type="EMBL" id="KAB0582997.1"/>
    </source>
</evidence>
<dbReference type="Proteomes" id="UP000430120">
    <property type="component" value="Unassembled WGS sequence"/>
</dbReference>
<sequence length="114" mass="12301">MMKLHSTMCLDGVWRGRAGQAGELLVATGRVWLTRDGDLADHVLAAGDRLRLAAGDRITLEPWAPGRAPVLLWQVPEHLHGLRAVLGAGARLLAARLERAARRLQAWAGELSAA</sequence>
<protein>
    <submittedName>
        <fullName evidence="1">DUF2917 domain-containing protein</fullName>
    </submittedName>
</protein>
<organism evidence="1 2">
    <name type="scientific">Ideonella dechloratans</name>
    <dbReference type="NCBI Taxonomy" id="36863"/>
    <lineage>
        <taxon>Bacteria</taxon>
        <taxon>Pseudomonadati</taxon>
        <taxon>Pseudomonadota</taxon>
        <taxon>Betaproteobacteria</taxon>
        <taxon>Burkholderiales</taxon>
        <taxon>Sphaerotilaceae</taxon>
        <taxon>Ideonella</taxon>
    </lineage>
</organism>
<dbReference type="RefSeq" id="WP_151123950.1">
    <property type="nucleotide sequence ID" value="NZ_CP088081.1"/>
</dbReference>
<name>A0A643FC02_IDEDE</name>
<comment type="caution">
    <text evidence="1">The sequence shown here is derived from an EMBL/GenBank/DDBJ whole genome shotgun (WGS) entry which is preliminary data.</text>
</comment>
<keyword evidence="2" id="KW-1185">Reference proteome</keyword>